<sequence>MVRIYAALFPLLPLRLCWAATVTVNTTSGLLQGVVDGTVMSFKGVRFGQPPVRWEPPVAFTSTSVQNASTLPPACVQQFNGALASLDQKIFNNPSDPPAESEDCLFLNVWAPSPAGQGLPVVLWIYGGGLSFGTGSIPMYDGTYFAQNQSVILVSFNYRTNVFGFPASPDLALAENNLGFLDQELAMQWVQQNIAQFGGDPSKVTLMGQSAGALSTSAAYVRHGPGTAPFRAAIMFSGPQVSQPSATDFSTFNSFASALKCGNEAGAARLSCLRKVPAADMRTYLDSIPELFRPVVDNVTFFTDPLERIRAGQSSGVPFIVGNMQDDGTLFSINVTSLSAFLSSTTNGMLNAADVSPVQALYPGLNNTQVIVEATKDFRFLCPAQLWTAAAVEAGISDVYRYSYGAVFADDQPFPNAGAWHSSELPEVFGTYDAATATAAESTLSNTMQTIISNFIKDPTTSPATNWAKYVPGSGSTTLAMLAYSGNVDMDNVVDSVQSDSLDSSCAYWDQLLDITGPNTSASSVSSASGSSSTSANTRGTSAALDLRPSMGLLWTIALAVLLIR</sequence>
<accession>A0ABQ0LDX2</accession>
<keyword evidence="2 3" id="KW-0378">Hydrolase</keyword>
<reference evidence="5" key="1">
    <citation type="submission" date="2014-09" db="EMBL/GenBank/DDBJ databases">
        <title>Genome sequence of the luminous mushroom Mycena chlorophos for searching fungal bioluminescence genes.</title>
        <authorList>
            <person name="Tanaka Y."/>
            <person name="Kasuga D."/>
            <person name="Oba Y."/>
            <person name="Hase S."/>
            <person name="Sato K."/>
            <person name="Oba Y."/>
            <person name="Sakakibara Y."/>
        </authorList>
    </citation>
    <scope>NUCLEOTIDE SEQUENCE</scope>
</reference>
<dbReference type="InterPro" id="IPR029058">
    <property type="entry name" value="AB_hydrolase_fold"/>
</dbReference>
<feature type="signal peptide" evidence="3">
    <location>
        <begin position="1"/>
        <end position="19"/>
    </location>
</feature>
<dbReference type="Proteomes" id="UP000815677">
    <property type="component" value="Unassembled WGS sequence"/>
</dbReference>
<dbReference type="InterPro" id="IPR019819">
    <property type="entry name" value="Carboxylesterase_B_CS"/>
</dbReference>
<evidence type="ECO:0000259" key="4">
    <source>
        <dbReference type="Pfam" id="PF00135"/>
    </source>
</evidence>
<feature type="domain" description="Carboxylesterase type B" evidence="4">
    <location>
        <begin position="23"/>
        <end position="475"/>
    </location>
</feature>
<protein>
    <recommendedName>
        <fullName evidence="3">Carboxylic ester hydrolase</fullName>
        <ecNumber evidence="3">3.1.1.-</ecNumber>
    </recommendedName>
</protein>
<keyword evidence="3" id="KW-0732">Signal</keyword>
<dbReference type="PROSITE" id="PS00122">
    <property type="entry name" value="CARBOXYLESTERASE_B_1"/>
    <property type="match status" value="1"/>
</dbReference>
<proteinExistence type="inferred from homology"/>
<dbReference type="InterPro" id="IPR050309">
    <property type="entry name" value="Type-B_Carboxylest/Lipase"/>
</dbReference>
<name>A0ABQ0LDX2_MYCCL</name>
<evidence type="ECO:0000256" key="1">
    <source>
        <dbReference type="ARBA" id="ARBA00005964"/>
    </source>
</evidence>
<evidence type="ECO:0000256" key="2">
    <source>
        <dbReference type="ARBA" id="ARBA00022801"/>
    </source>
</evidence>
<dbReference type="PROSITE" id="PS00941">
    <property type="entry name" value="CARBOXYLESTERASE_B_2"/>
    <property type="match status" value="1"/>
</dbReference>
<dbReference type="InterPro" id="IPR019826">
    <property type="entry name" value="Carboxylesterase_B_AS"/>
</dbReference>
<gene>
    <name evidence="5" type="ORF">MCHLO_06653</name>
</gene>
<dbReference type="EC" id="3.1.1.-" evidence="3"/>
<dbReference type="SUPFAM" id="SSF53474">
    <property type="entry name" value="alpha/beta-Hydrolases"/>
    <property type="match status" value="1"/>
</dbReference>
<evidence type="ECO:0000256" key="3">
    <source>
        <dbReference type="RuleBase" id="RU361235"/>
    </source>
</evidence>
<dbReference type="Gene3D" id="3.40.50.1820">
    <property type="entry name" value="alpha/beta hydrolase"/>
    <property type="match status" value="1"/>
</dbReference>
<keyword evidence="6" id="KW-1185">Reference proteome</keyword>
<organism evidence="5 6">
    <name type="scientific">Mycena chlorophos</name>
    <name type="common">Agaric fungus</name>
    <name type="synonym">Agaricus chlorophos</name>
    <dbReference type="NCBI Taxonomy" id="658473"/>
    <lineage>
        <taxon>Eukaryota</taxon>
        <taxon>Fungi</taxon>
        <taxon>Dikarya</taxon>
        <taxon>Basidiomycota</taxon>
        <taxon>Agaricomycotina</taxon>
        <taxon>Agaricomycetes</taxon>
        <taxon>Agaricomycetidae</taxon>
        <taxon>Agaricales</taxon>
        <taxon>Marasmiineae</taxon>
        <taxon>Mycenaceae</taxon>
        <taxon>Mycena</taxon>
    </lineage>
</organism>
<dbReference type="InterPro" id="IPR002018">
    <property type="entry name" value="CarbesteraseB"/>
</dbReference>
<dbReference type="EMBL" id="DF845436">
    <property type="protein sequence ID" value="GAT49330.1"/>
    <property type="molecule type" value="Genomic_DNA"/>
</dbReference>
<comment type="similarity">
    <text evidence="1 3">Belongs to the type-B carboxylesterase/lipase family.</text>
</comment>
<dbReference type="Pfam" id="PF00135">
    <property type="entry name" value="COesterase"/>
    <property type="match status" value="1"/>
</dbReference>
<evidence type="ECO:0000313" key="5">
    <source>
        <dbReference type="EMBL" id="GAT49330.1"/>
    </source>
</evidence>
<dbReference type="PANTHER" id="PTHR11559">
    <property type="entry name" value="CARBOXYLESTERASE"/>
    <property type="match status" value="1"/>
</dbReference>
<evidence type="ECO:0000313" key="6">
    <source>
        <dbReference type="Proteomes" id="UP000815677"/>
    </source>
</evidence>
<feature type="chain" id="PRO_5045010919" description="Carboxylic ester hydrolase" evidence="3">
    <location>
        <begin position="20"/>
        <end position="565"/>
    </location>
</feature>